<evidence type="ECO:0000313" key="4">
    <source>
        <dbReference type="Proteomes" id="UP000815677"/>
    </source>
</evidence>
<keyword evidence="1" id="KW-1133">Transmembrane helix</keyword>
<protein>
    <recommendedName>
        <fullName evidence="2">DUF6533 domain-containing protein</fullName>
    </recommendedName>
</protein>
<dbReference type="Proteomes" id="UP000815677">
    <property type="component" value="Unassembled WGS sequence"/>
</dbReference>
<accession>A0ABQ0LKR3</accession>
<evidence type="ECO:0000256" key="1">
    <source>
        <dbReference type="SAM" id="Phobius"/>
    </source>
</evidence>
<keyword evidence="1" id="KW-0472">Membrane</keyword>
<feature type="transmembrane region" description="Helical" evidence="1">
    <location>
        <begin position="130"/>
        <end position="154"/>
    </location>
</feature>
<dbReference type="InterPro" id="IPR045340">
    <property type="entry name" value="DUF6533"/>
</dbReference>
<organism evidence="3 4">
    <name type="scientific">Mycena chlorophos</name>
    <name type="common">Agaric fungus</name>
    <name type="synonym">Agaricus chlorophos</name>
    <dbReference type="NCBI Taxonomy" id="658473"/>
    <lineage>
        <taxon>Eukaryota</taxon>
        <taxon>Fungi</taxon>
        <taxon>Dikarya</taxon>
        <taxon>Basidiomycota</taxon>
        <taxon>Agaricomycotina</taxon>
        <taxon>Agaricomycetes</taxon>
        <taxon>Agaricomycetidae</taxon>
        <taxon>Agaricales</taxon>
        <taxon>Marasmiineae</taxon>
        <taxon>Mycenaceae</taxon>
        <taxon>Mycena</taxon>
    </lineage>
</organism>
<reference evidence="3" key="1">
    <citation type="submission" date="2014-09" db="EMBL/GenBank/DDBJ databases">
        <title>Genome sequence of the luminous mushroom Mycena chlorophos for searching fungal bioluminescence genes.</title>
        <authorList>
            <person name="Tanaka Y."/>
            <person name="Kasuga D."/>
            <person name="Oba Y."/>
            <person name="Hase S."/>
            <person name="Sato K."/>
            <person name="Oba Y."/>
            <person name="Sakakibara Y."/>
        </authorList>
    </citation>
    <scope>NUCLEOTIDE SEQUENCE</scope>
</reference>
<feature type="transmembrane region" description="Helical" evidence="1">
    <location>
        <begin position="84"/>
        <end position="106"/>
    </location>
</feature>
<evidence type="ECO:0000259" key="2">
    <source>
        <dbReference type="Pfam" id="PF20151"/>
    </source>
</evidence>
<sequence>MGTEISLMWTSRWSMSKALYFMSRYSPIFDVPILLYYSLADNLSSEQCAQLQTASSWGTVFGIAVAEAILVLRTYALSGRNRNVLVFFVSLWLVGISATVVLLVLFEHSVVYGAAPSPFLPGCYMVEGNVIYAGIPFIIVLLNDTVIMAYTLWLGVKIFRYTKNPLITTLFRDGIMYYLLLFVISALNVALMLEAPSVSAQLLNTFLRVFHSVCSTRILLNARNVSLDEEEAHERRSITVPSIRISLAGIDSRF</sequence>
<proteinExistence type="predicted"/>
<feature type="domain" description="DUF6533" evidence="2">
    <location>
        <begin position="2"/>
        <end position="29"/>
    </location>
</feature>
<feature type="transmembrane region" description="Helical" evidence="1">
    <location>
        <begin position="51"/>
        <end position="72"/>
    </location>
</feature>
<name>A0ABQ0LKR3_MYCCL</name>
<feature type="transmembrane region" description="Helical" evidence="1">
    <location>
        <begin position="21"/>
        <end position="39"/>
    </location>
</feature>
<keyword evidence="1" id="KW-0812">Transmembrane</keyword>
<gene>
    <name evidence="3" type="ORF">MCHLO_08778</name>
</gene>
<evidence type="ECO:0000313" key="3">
    <source>
        <dbReference type="EMBL" id="GAT51655.1"/>
    </source>
</evidence>
<keyword evidence="4" id="KW-1185">Reference proteome</keyword>
<feature type="transmembrane region" description="Helical" evidence="1">
    <location>
        <begin position="175"/>
        <end position="193"/>
    </location>
</feature>
<dbReference type="EMBL" id="DF847305">
    <property type="protein sequence ID" value="GAT51655.1"/>
    <property type="molecule type" value="Genomic_DNA"/>
</dbReference>
<dbReference type="Pfam" id="PF20151">
    <property type="entry name" value="DUF6533"/>
    <property type="match status" value="1"/>
</dbReference>